<feature type="domain" description="HAT C-terminal dimerisation" evidence="1">
    <location>
        <begin position="26"/>
        <end position="106"/>
    </location>
</feature>
<dbReference type="InterPro" id="IPR012337">
    <property type="entry name" value="RNaseH-like_sf"/>
</dbReference>
<proteinExistence type="predicted"/>
<dbReference type="InParanoid" id="A0A3Q7GQP2"/>
<protein>
    <recommendedName>
        <fullName evidence="1">HAT C-terminal dimerisation domain-containing protein</fullName>
    </recommendedName>
</protein>
<dbReference type="Gramene" id="Solyc06g011378.1.1">
    <property type="protein sequence ID" value="Solyc06g011378.1.1"/>
    <property type="gene ID" value="Solyc06g011378.1"/>
</dbReference>
<keyword evidence="3" id="KW-1185">Reference proteome</keyword>
<dbReference type="PANTHER" id="PTHR23272:SF184">
    <property type="entry name" value="OS03G0311250 PROTEIN"/>
    <property type="match status" value="1"/>
</dbReference>
<evidence type="ECO:0000313" key="3">
    <source>
        <dbReference type="Proteomes" id="UP000004994"/>
    </source>
</evidence>
<reference evidence="2" key="1">
    <citation type="journal article" date="2012" name="Nature">
        <title>The tomato genome sequence provides insights into fleshy fruit evolution.</title>
        <authorList>
            <consortium name="Tomato Genome Consortium"/>
        </authorList>
    </citation>
    <scope>NUCLEOTIDE SEQUENCE [LARGE SCALE GENOMIC DNA]</scope>
    <source>
        <strain evidence="2">cv. Heinz 1706</strain>
    </source>
</reference>
<dbReference type="EnsemblPlants" id="Solyc06g011378.1.1">
    <property type="protein sequence ID" value="Solyc06g011378.1.1"/>
    <property type="gene ID" value="Solyc06g011378.1"/>
</dbReference>
<dbReference type="SUPFAM" id="SSF53098">
    <property type="entry name" value="Ribonuclease H-like"/>
    <property type="match status" value="1"/>
</dbReference>
<dbReference type="GO" id="GO:0046983">
    <property type="term" value="F:protein dimerization activity"/>
    <property type="evidence" value="ECO:0007669"/>
    <property type="project" value="InterPro"/>
</dbReference>
<organism evidence="2">
    <name type="scientific">Solanum lycopersicum</name>
    <name type="common">Tomato</name>
    <name type="synonym">Lycopersicon esculentum</name>
    <dbReference type="NCBI Taxonomy" id="4081"/>
    <lineage>
        <taxon>Eukaryota</taxon>
        <taxon>Viridiplantae</taxon>
        <taxon>Streptophyta</taxon>
        <taxon>Embryophyta</taxon>
        <taxon>Tracheophyta</taxon>
        <taxon>Spermatophyta</taxon>
        <taxon>Magnoliopsida</taxon>
        <taxon>eudicotyledons</taxon>
        <taxon>Gunneridae</taxon>
        <taxon>Pentapetalae</taxon>
        <taxon>asterids</taxon>
        <taxon>lamiids</taxon>
        <taxon>Solanales</taxon>
        <taxon>Solanaceae</taxon>
        <taxon>Solanoideae</taxon>
        <taxon>Solaneae</taxon>
        <taxon>Solanum</taxon>
        <taxon>Solanum subgen. Lycopersicon</taxon>
    </lineage>
</organism>
<dbReference type="Pfam" id="PF05699">
    <property type="entry name" value="Dimer_Tnp_hAT"/>
    <property type="match status" value="1"/>
</dbReference>
<dbReference type="PANTHER" id="PTHR23272">
    <property type="entry name" value="BED FINGER-RELATED"/>
    <property type="match status" value="1"/>
</dbReference>
<dbReference type="InterPro" id="IPR008906">
    <property type="entry name" value="HATC_C_dom"/>
</dbReference>
<dbReference type="Proteomes" id="UP000004994">
    <property type="component" value="Chromosome 6"/>
</dbReference>
<accession>A0A3Q7GQP2</accession>
<name>A0A3Q7GQP2_SOLLC</name>
<sequence>MVQTQLNPSNVSCSSLPLSYSREKDLEELAKMICVMEPTEDILSRWRNRGKGFSKLQLMARFILAMQASSLALEGVFSAARFQLGEHRYSLAVDSLEISILFRDWIYAERINLGREPLPTNFQDDVDEVM</sequence>
<dbReference type="AlphaFoldDB" id="A0A3Q7GQP2"/>
<evidence type="ECO:0000259" key="1">
    <source>
        <dbReference type="Pfam" id="PF05699"/>
    </source>
</evidence>
<evidence type="ECO:0000313" key="2">
    <source>
        <dbReference type="EnsemblPlants" id="Solyc06g011378.1.1"/>
    </source>
</evidence>
<reference evidence="2" key="2">
    <citation type="submission" date="2019-01" db="UniProtKB">
        <authorList>
            <consortium name="EnsemblPlants"/>
        </authorList>
    </citation>
    <scope>IDENTIFICATION</scope>
    <source>
        <strain evidence="2">cv. Heinz 1706</strain>
    </source>
</reference>